<sequence>MKSRTKILVPVDFSPTAERAFRFALRIGTLLTAEIHLLHAIYPQMENLDQPLQPSASATLTRSHLVEEKLQLLIEAERERWKNGGWPEIFTHVEIGNAISVIKARIKAQAYDLIVIGTRARHEAMENMLGTVASDVVGNTSCPVIVIPEQTGDLPISRIAHAIEPRWVQEDMVSAVINRFRPLHAEVHLVRFSDLPADEPPRQLLALKTALGDQFPQLPVKTHRLSKQDLIRDMNQFIEREKIDLLIMYRSASGILGRLFHRSRTRLMARHTRIPLLVI</sequence>
<dbReference type="AlphaFoldDB" id="A0A2D0MYJ2"/>
<evidence type="ECO:0000313" key="4">
    <source>
        <dbReference type="Proteomes" id="UP000223913"/>
    </source>
</evidence>
<dbReference type="Gene3D" id="3.40.50.12370">
    <property type="match status" value="1"/>
</dbReference>
<keyword evidence="4" id="KW-1185">Reference proteome</keyword>
<dbReference type="EMBL" id="PDUD01000068">
    <property type="protein sequence ID" value="PHN00949.1"/>
    <property type="molecule type" value="Genomic_DNA"/>
</dbReference>
<gene>
    <name evidence="3" type="ORF">CRP01_39605</name>
</gene>
<dbReference type="Pfam" id="PF00582">
    <property type="entry name" value="Usp"/>
    <property type="match status" value="1"/>
</dbReference>
<dbReference type="Proteomes" id="UP000223913">
    <property type="component" value="Unassembled WGS sequence"/>
</dbReference>
<proteinExistence type="inferred from homology"/>
<dbReference type="InterPro" id="IPR006016">
    <property type="entry name" value="UspA"/>
</dbReference>
<evidence type="ECO:0000313" key="3">
    <source>
        <dbReference type="EMBL" id="PHN00949.1"/>
    </source>
</evidence>
<name>A0A2D0MYJ2_FLAN2</name>
<reference evidence="3 4" key="1">
    <citation type="submission" date="2017-10" db="EMBL/GenBank/DDBJ databases">
        <title>The draft genome sequence of Lewinella nigricans NBRC 102662.</title>
        <authorList>
            <person name="Wang K."/>
        </authorList>
    </citation>
    <scope>NUCLEOTIDE SEQUENCE [LARGE SCALE GENOMIC DNA]</scope>
    <source>
        <strain evidence="3 4">NBRC 102662</strain>
    </source>
</reference>
<dbReference type="InterPro" id="IPR006015">
    <property type="entry name" value="Universal_stress_UspA"/>
</dbReference>
<dbReference type="CDD" id="cd00293">
    <property type="entry name" value="USP-like"/>
    <property type="match status" value="1"/>
</dbReference>
<dbReference type="SUPFAM" id="SSF52402">
    <property type="entry name" value="Adenine nucleotide alpha hydrolases-like"/>
    <property type="match status" value="2"/>
</dbReference>
<comment type="similarity">
    <text evidence="1">Belongs to the universal stress protein A family.</text>
</comment>
<dbReference type="OrthoDB" id="1522603at2"/>
<evidence type="ECO:0000259" key="2">
    <source>
        <dbReference type="Pfam" id="PF00582"/>
    </source>
</evidence>
<dbReference type="PANTHER" id="PTHR46268">
    <property type="entry name" value="STRESS RESPONSE PROTEIN NHAX"/>
    <property type="match status" value="1"/>
</dbReference>
<protein>
    <recommendedName>
        <fullName evidence="2">UspA domain-containing protein</fullName>
    </recommendedName>
</protein>
<evidence type="ECO:0000256" key="1">
    <source>
        <dbReference type="ARBA" id="ARBA00008791"/>
    </source>
</evidence>
<dbReference type="RefSeq" id="WP_099155643.1">
    <property type="nucleotide sequence ID" value="NZ_PDUD01000068.1"/>
</dbReference>
<comment type="caution">
    <text evidence="3">The sequence shown here is derived from an EMBL/GenBank/DDBJ whole genome shotgun (WGS) entry which is preliminary data.</text>
</comment>
<organism evidence="3 4">
    <name type="scientific">Flavilitoribacter nigricans (strain ATCC 23147 / DSM 23189 / NBRC 102662 / NCIMB 1420 / SS-2)</name>
    <name type="common">Lewinella nigricans</name>
    <dbReference type="NCBI Taxonomy" id="1122177"/>
    <lineage>
        <taxon>Bacteria</taxon>
        <taxon>Pseudomonadati</taxon>
        <taxon>Bacteroidota</taxon>
        <taxon>Saprospiria</taxon>
        <taxon>Saprospirales</taxon>
        <taxon>Lewinellaceae</taxon>
        <taxon>Flavilitoribacter</taxon>
    </lineage>
</organism>
<dbReference type="PANTHER" id="PTHR46268:SF6">
    <property type="entry name" value="UNIVERSAL STRESS PROTEIN UP12"/>
    <property type="match status" value="1"/>
</dbReference>
<dbReference type="PRINTS" id="PR01438">
    <property type="entry name" value="UNVRSLSTRESS"/>
</dbReference>
<feature type="domain" description="UspA" evidence="2">
    <location>
        <begin position="5"/>
        <end position="148"/>
    </location>
</feature>
<accession>A0A2D0MYJ2</accession>